<keyword evidence="2" id="KW-1185">Reference proteome</keyword>
<feature type="non-terminal residue" evidence="1">
    <location>
        <position position="1"/>
    </location>
</feature>
<evidence type="ECO:0000313" key="1">
    <source>
        <dbReference type="EMBL" id="GFY52647.1"/>
    </source>
</evidence>
<comment type="caution">
    <text evidence="1">The sequence shown here is derived from an EMBL/GenBank/DDBJ whole genome shotgun (WGS) entry which is preliminary data.</text>
</comment>
<proteinExistence type="predicted"/>
<dbReference type="Proteomes" id="UP000886998">
    <property type="component" value="Unassembled WGS sequence"/>
</dbReference>
<sequence length="172" mass="19498">GEAHRTGIYKPQRQRLGHWGPYFSLTLPKHGAERSLKRARRFRRRGNATHFLASGRGLIDFALSPFTAQNFPVFLARYKADPFLEEFQETHLAGFALNSVSLFARSFRDNFHRRFDLSRLASSASVSHEGQAEIEILEPCHETRGALGVRGTFAEKEQEPILSTEATHRAGF</sequence>
<protein>
    <submittedName>
        <fullName evidence="1">Uncharacterized protein</fullName>
    </submittedName>
</protein>
<gene>
    <name evidence="1" type="ORF">TNIN_289041</name>
</gene>
<dbReference type="AlphaFoldDB" id="A0A8X6XH96"/>
<accession>A0A8X6XH96</accession>
<organism evidence="1 2">
    <name type="scientific">Trichonephila inaurata madagascariensis</name>
    <dbReference type="NCBI Taxonomy" id="2747483"/>
    <lineage>
        <taxon>Eukaryota</taxon>
        <taxon>Metazoa</taxon>
        <taxon>Ecdysozoa</taxon>
        <taxon>Arthropoda</taxon>
        <taxon>Chelicerata</taxon>
        <taxon>Arachnida</taxon>
        <taxon>Araneae</taxon>
        <taxon>Araneomorphae</taxon>
        <taxon>Entelegynae</taxon>
        <taxon>Araneoidea</taxon>
        <taxon>Nephilidae</taxon>
        <taxon>Trichonephila</taxon>
        <taxon>Trichonephila inaurata</taxon>
    </lineage>
</organism>
<dbReference type="EMBL" id="BMAV01008790">
    <property type="protein sequence ID" value="GFY52647.1"/>
    <property type="molecule type" value="Genomic_DNA"/>
</dbReference>
<evidence type="ECO:0000313" key="2">
    <source>
        <dbReference type="Proteomes" id="UP000886998"/>
    </source>
</evidence>
<name>A0A8X6XH96_9ARAC</name>
<reference evidence="1" key="1">
    <citation type="submission" date="2020-08" db="EMBL/GenBank/DDBJ databases">
        <title>Multicomponent nature underlies the extraordinary mechanical properties of spider dragline silk.</title>
        <authorList>
            <person name="Kono N."/>
            <person name="Nakamura H."/>
            <person name="Mori M."/>
            <person name="Yoshida Y."/>
            <person name="Ohtoshi R."/>
            <person name="Malay A.D."/>
            <person name="Moran D.A.P."/>
            <person name="Tomita M."/>
            <person name="Numata K."/>
            <person name="Arakawa K."/>
        </authorList>
    </citation>
    <scope>NUCLEOTIDE SEQUENCE</scope>
</reference>